<feature type="coiled-coil region" evidence="1">
    <location>
        <begin position="122"/>
        <end position="149"/>
    </location>
</feature>
<evidence type="ECO:0000256" key="1">
    <source>
        <dbReference type="SAM" id="Coils"/>
    </source>
</evidence>
<reference evidence="4 5" key="1">
    <citation type="submission" date="2019-03" db="EMBL/GenBank/DDBJ databases">
        <title>Draft genome sequences of novel Actinobacteria.</title>
        <authorList>
            <person name="Sahin N."/>
            <person name="Ay H."/>
            <person name="Saygin H."/>
        </authorList>
    </citation>
    <scope>NUCLEOTIDE SEQUENCE [LARGE SCALE GENOMIC DNA]</scope>
    <source>
        <strain evidence="4 5">DSM 41900</strain>
    </source>
</reference>
<keyword evidence="3" id="KW-1133">Transmembrane helix</keyword>
<feature type="transmembrane region" description="Helical" evidence="3">
    <location>
        <begin position="281"/>
        <end position="303"/>
    </location>
</feature>
<evidence type="ECO:0000256" key="3">
    <source>
        <dbReference type="SAM" id="Phobius"/>
    </source>
</evidence>
<evidence type="ECO:0000313" key="5">
    <source>
        <dbReference type="Proteomes" id="UP000295345"/>
    </source>
</evidence>
<dbReference type="OrthoDB" id="4333945at2"/>
<name>A0A4R4TFQ9_9ACTN</name>
<dbReference type="EMBL" id="SMKI01000212">
    <property type="protein sequence ID" value="TDC73169.1"/>
    <property type="molecule type" value="Genomic_DNA"/>
</dbReference>
<keyword evidence="1" id="KW-0175">Coiled coil</keyword>
<accession>A0A4R4TFQ9</accession>
<evidence type="ECO:0008006" key="6">
    <source>
        <dbReference type="Google" id="ProtNLM"/>
    </source>
</evidence>
<evidence type="ECO:0000256" key="2">
    <source>
        <dbReference type="SAM" id="MobiDB-lite"/>
    </source>
</evidence>
<feature type="region of interest" description="Disordered" evidence="2">
    <location>
        <begin position="1"/>
        <end position="22"/>
    </location>
</feature>
<dbReference type="RefSeq" id="WP_132819451.1">
    <property type="nucleotide sequence ID" value="NZ_SMKI01000212.1"/>
</dbReference>
<keyword evidence="3" id="KW-0472">Membrane</keyword>
<gene>
    <name evidence="4" type="ORF">E1283_19885</name>
</gene>
<comment type="caution">
    <text evidence="4">The sequence shown here is derived from an EMBL/GenBank/DDBJ whole genome shotgun (WGS) entry which is preliminary data.</text>
</comment>
<protein>
    <recommendedName>
        <fullName evidence="6">WXG100 family type VII secretion target</fullName>
    </recommendedName>
</protein>
<feature type="transmembrane region" description="Helical" evidence="3">
    <location>
        <begin position="164"/>
        <end position="193"/>
    </location>
</feature>
<proteinExistence type="predicted"/>
<dbReference type="AlphaFoldDB" id="A0A4R4TFQ9"/>
<dbReference type="Proteomes" id="UP000295345">
    <property type="component" value="Unassembled WGS sequence"/>
</dbReference>
<sequence length="910" mass="93198">MPRPPDWSAINLGEDPTPGDPDELQSLIDSQADLLDIADEVDSSLTSLMSEHSTSFKGETADALRDLMDNRLRKYIEGYRDAQQAVQDALVTYRGVMVEQQGIADAALTAGQGLDEDDEEGRESQKGKAEEAREALESAAQTAGEALNAAAYDIPSPVDECAEFWKFLTFFALALILPAIILGGPVALAALAINAALLVKTAIDFANGNASITELVLSIIGVLVPTTRGINITKIGSAFKNWGKMTFAPMKNMNALGKFIFLTDLVGRGMLWMPMAFGRGLAWLFVGGMNMGGAIGHFSGFALDVLRAGWVTGGLGGLGRASINLTRWTGSTALFRLNNATGFGGYVVSHFKGFGPLAIIAPVNAAELGRTFSFAGLANAFKISLVNRGLGNQFRTGAFVQGGNVIDIRAIRGFGSDGLPIIDASKMVKYQPGGFAGSQGFSGIAHVINLADSGRIGQGVVGGGNFSMPDLPPVQPISLHFAGRGLDVGISGMSGPGLGANVFDMPAINIGGLAGAPPPTVVVHVPGSGGQTVAVAVPLPDGFGSVTRSGDLTLTINMDAFTPIKVTYGQNGVTITPATADGRMPAISIANMPQLGDMSVVGPNGITIPTANLNPAGIADAGVGGQGLGNLPTTAPRLDGDGLALDLNLPSMPSLRLNFADQGMSLSMPDVSLGGARGPMMDLGSVEMPSLQGLNTSMPALADNLNIAPPTAAQLDNVGLNAGAMPDGVSIAAPNPSQLDVNLGNTNSFSINLGEGLQHSLNDAPTVAPGAQVPHLDVTVAPPAHAVTPPPVTATPPTVRATGAETASLGDITLNMNGVAPIKISSIEARPVNLSATNDLATPNTIRTSDLNTPGGIKAADIPTPAETRLGGLAPANGADDALGNAGVTRFTEATDGPRPTGTQYTPCLL</sequence>
<evidence type="ECO:0000313" key="4">
    <source>
        <dbReference type="EMBL" id="TDC73169.1"/>
    </source>
</evidence>
<keyword evidence="3" id="KW-0812">Transmembrane</keyword>
<keyword evidence="5" id="KW-1185">Reference proteome</keyword>
<organism evidence="4 5">
    <name type="scientific">Streptomyces hainanensis</name>
    <dbReference type="NCBI Taxonomy" id="402648"/>
    <lineage>
        <taxon>Bacteria</taxon>
        <taxon>Bacillati</taxon>
        <taxon>Actinomycetota</taxon>
        <taxon>Actinomycetes</taxon>
        <taxon>Kitasatosporales</taxon>
        <taxon>Streptomycetaceae</taxon>
        <taxon>Streptomyces</taxon>
    </lineage>
</organism>